<organism evidence="1 2">
    <name type="scientific">Thelohanellus kitauei</name>
    <name type="common">Myxosporean</name>
    <dbReference type="NCBI Taxonomy" id="669202"/>
    <lineage>
        <taxon>Eukaryota</taxon>
        <taxon>Metazoa</taxon>
        <taxon>Cnidaria</taxon>
        <taxon>Myxozoa</taxon>
        <taxon>Myxosporea</taxon>
        <taxon>Bivalvulida</taxon>
        <taxon>Platysporina</taxon>
        <taxon>Myxobolidae</taxon>
        <taxon>Thelohanellus</taxon>
    </lineage>
</organism>
<sequence>MSLSNYEKNRKPFLADSFTHKDSTPYKMRKLWETSNLQNGKIKYEATTHEANVELRELLKKCKSKYRMEFKVDLDSQFYLEKDRNIKLIVRGIKEELLYIQSLMFLLKEYQN</sequence>
<gene>
    <name evidence="1" type="ORF">RF11_11308</name>
</gene>
<dbReference type="AlphaFoldDB" id="A0A0C2I7N9"/>
<comment type="caution">
    <text evidence="1">The sequence shown here is derived from an EMBL/GenBank/DDBJ whole genome shotgun (WGS) entry which is preliminary data.</text>
</comment>
<protein>
    <submittedName>
        <fullName evidence="1">Uncharacterized protein</fullName>
    </submittedName>
</protein>
<proteinExistence type="predicted"/>
<keyword evidence="2" id="KW-1185">Reference proteome</keyword>
<evidence type="ECO:0000313" key="1">
    <source>
        <dbReference type="EMBL" id="KII61223.1"/>
    </source>
</evidence>
<dbReference type="Proteomes" id="UP000031668">
    <property type="component" value="Unassembled WGS sequence"/>
</dbReference>
<reference evidence="1 2" key="1">
    <citation type="journal article" date="2014" name="Genome Biol. Evol.">
        <title>The genome of the myxosporean Thelohanellus kitauei shows adaptations to nutrient acquisition within its fish host.</title>
        <authorList>
            <person name="Yang Y."/>
            <person name="Xiong J."/>
            <person name="Zhou Z."/>
            <person name="Huo F."/>
            <person name="Miao W."/>
            <person name="Ran C."/>
            <person name="Liu Y."/>
            <person name="Zhang J."/>
            <person name="Feng J."/>
            <person name="Wang M."/>
            <person name="Wang M."/>
            <person name="Wang L."/>
            <person name="Yao B."/>
        </authorList>
    </citation>
    <scope>NUCLEOTIDE SEQUENCE [LARGE SCALE GENOMIC DNA]</scope>
    <source>
        <strain evidence="1">Wuqing</strain>
    </source>
</reference>
<evidence type="ECO:0000313" key="2">
    <source>
        <dbReference type="Proteomes" id="UP000031668"/>
    </source>
</evidence>
<accession>A0A0C2I7N9</accession>
<dbReference type="EMBL" id="JWZT01005374">
    <property type="protein sequence ID" value="KII61223.1"/>
    <property type="molecule type" value="Genomic_DNA"/>
</dbReference>
<name>A0A0C2I7N9_THEKT</name>